<proteinExistence type="predicted"/>
<reference evidence="1 2" key="1">
    <citation type="submission" date="2020-06" db="EMBL/GenBank/DDBJ databases">
        <title>Lactobacillus rhamnosus QC,genome.</title>
        <authorList>
            <person name="Yi H."/>
            <person name="Jin M."/>
        </authorList>
    </citation>
    <scope>NUCLEOTIDE SEQUENCE [LARGE SCALE GENOMIC DNA]</scope>
    <source>
        <strain evidence="1 2">QC</strain>
    </source>
</reference>
<comment type="caution">
    <text evidence="1">The sequence shown here is derived from an EMBL/GenBank/DDBJ whole genome shotgun (WGS) entry which is preliminary data.</text>
</comment>
<name>A0A7Y7QI24_LACRH</name>
<evidence type="ECO:0000313" key="2">
    <source>
        <dbReference type="Proteomes" id="UP000542889"/>
    </source>
</evidence>
<dbReference type="AlphaFoldDB" id="A0A7Y7QI24"/>
<sequence length="337" mass="35530">MPEFSGATAKLNLVEPKVFADYVLEQQTATNRLLSSGILTTDPIIQAQLLKGGTYVTIPTLQSLRGEAQTWNDTSDITVGNVDSYSAIAPQMYQAKAFGYTDFGQLSTGAPVAEQIAGQFASFWNIQDNKLLIAVLKNAFLNADLQAVKAYGMGTPATLSAGDFIAALSRMGDVASPQLTKIVLNSAAVGAMRDQNLIDTIQPSNGGTPISYYNGIEIVEDDALPVAADGTTDAFIIANGAVSYGLANPENSYEVKRDSLGNGGQTAVINRRTLAMQVAGTSFTDVTKVAGLGYSAINASATSMYDLVGDPRSIGVVDYRFKIDPKFVVAGINTPKA</sequence>
<organism evidence="1 2">
    <name type="scientific">Lacticaseibacillus rhamnosus</name>
    <name type="common">Lactobacillus rhamnosus</name>
    <dbReference type="NCBI Taxonomy" id="47715"/>
    <lineage>
        <taxon>Bacteria</taxon>
        <taxon>Bacillati</taxon>
        <taxon>Bacillota</taxon>
        <taxon>Bacilli</taxon>
        <taxon>Lactobacillales</taxon>
        <taxon>Lactobacillaceae</taxon>
        <taxon>Lacticaseibacillus</taxon>
    </lineage>
</organism>
<evidence type="ECO:0000313" key="1">
    <source>
        <dbReference type="EMBL" id="NVO89526.1"/>
    </source>
</evidence>
<dbReference type="EMBL" id="JABXWP010000030">
    <property type="protein sequence ID" value="NVO89526.1"/>
    <property type="molecule type" value="Genomic_DNA"/>
</dbReference>
<dbReference type="RefSeq" id="WP_176818697.1">
    <property type="nucleotide sequence ID" value="NZ_JABXWP010000030.1"/>
</dbReference>
<accession>A0A7Y7QI24</accession>
<dbReference type="Proteomes" id="UP000542889">
    <property type="component" value="Unassembled WGS sequence"/>
</dbReference>
<protein>
    <submittedName>
        <fullName evidence="1">Capsid protein</fullName>
    </submittedName>
</protein>
<gene>
    <name evidence="1" type="ORF">HWN39_13715</name>
</gene>